<dbReference type="GO" id="GO:0007165">
    <property type="term" value="P:signal transduction"/>
    <property type="evidence" value="ECO:0007669"/>
    <property type="project" value="UniProtKB-KW"/>
</dbReference>
<dbReference type="Proteomes" id="UP000033115">
    <property type="component" value="Chromosome"/>
</dbReference>
<dbReference type="PROSITE" id="PS50111">
    <property type="entry name" value="CHEMOTAXIS_TRANSDUC_2"/>
    <property type="match status" value="1"/>
</dbReference>
<dbReference type="SUPFAM" id="SSF103190">
    <property type="entry name" value="Sensory domain-like"/>
    <property type="match status" value="1"/>
</dbReference>
<sequence>MENGIISSLKSILPILGELIQEDVSTCITDREKCIAVFINDKVPVAFKEGDKVPKDNPLFIAMEKNRVFSAVVPKEAYGIDFKAIAYPIRDSNGKVIGAVGLGKSLDKQARIENSAKNLFTSLGQTNGAIEEIAGGSQKLSNVINGILSAANDTNEKINETDSIITSIQSIASQSNLLALNAAIEASRAGDAGKGFSVVAQEMRKLSQNSSESSKKVMSSLIEMKKSIDAIVNQVNEANAVAENHAAATEEMNATIDEITTISKTLVDETKNL</sequence>
<dbReference type="STRING" id="1548.CSCA_1807"/>
<dbReference type="PANTHER" id="PTHR32089:SF112">
    <property type="entry name" value="LYSOZYME-LIKE PROTEIN-RELATED"/>
    <property type="match status" value="1"/>
</dbReference>
<gene>
    <name evidence="4" type="ORF">CSCA_1807</name>
</gene>
<dbReference type="KEGG" id="csq:CSCA_1807"/>
<organism evidence="4 5">
    <name type="scientific">Clostridium scatologenes</name>
    <dbReference type="NCBI Taxonomy" id="1548"/>
    <lineage>
        <taxon>Bacteria</taxon>
        <taxon>Bacillati</taxon>
        <taxon>Bacillota</taxon>
        <taxon>Clostridia</taxon>
        <taxon>Eubacteriales</taxon>
        <taxon>Clostridiaceae</taxon>
        <taxon>Clostridium</taxon>
    </lineage>
</organism>
<dbReference type="RefSeq" id="WP_029161879.1">
    <property type="nucleotide sequence ID" value="NZ_CP009933.1"/>
</dbReference>
<dbReference type="Pfam" id="PF00015">
    <property type="entry name" value="MCPsignal"/>
    <property type="match status" value="1"/>
</dbReference>
<dbReference type="EMBL" id="CP009933">
    <property type="protein sequence ID" value="AKA68932.1"/>
    <property type="molecule type" value="Genomic_DNA"/>
</dbReference>
<keyword evidence="1 2" id="KW-0807">Transducer</keyword>
<evidence type="ECO:0000259" key="3">
    <source>
        <dbReference type="PROSITE" id="PS50111"/>
    </source>
</evidence>
<accession>A0A0E3M653</accession>
<dbReference type="GO" id="GO:0016020">
    <property type="term" value="C:membrane"/>
    <property type="evidence" value="ECO:0007669"/>
    <property type="project" value="InterPro"/>
</dbReference>
<evidence type="ECO:0000313" key="5">
    <source>
        <dbReference type="Proteomes" id="UP000033115"/>
    </source>
</evidence>
<feature type="domain" description="Methyl-accepting transducer" evidence="3">
    <location>
        <begin position="129"/>
        <end position="273"/>
    </location>
</feature>
<proteinExistence type="predicted"/>
<evidence type="ECO:0000256" key="1">
    <source>
        <dbReference type="ARBA" id="ARBA00023224"/>
    </source>
</evidence>
<protein>
    <submittedName>
        <fullName evidence="4">Methyl-accepting chemotaxis sensory transducer</fullName>
    </submittedName>
</protein>
<evidence type="ECO:0000313" key="4">
    <source>
        <dbReference type="EMBL" id="AKA68932.1"/>
    </source>
</evidence>
<evidence type="ECO:0000256" key="2">
    <source>
        <dbReference type="PROSITE-ProRule" id="PRU00284"/>
    </source>
</evidence>
<keyword evidence="5" id="KW-1185">Reference proteome</keyword>
<dbReference type="AlphaFoldDB" id="A0A0E3M653"/>
<dbReference type="SMART" id="SM00283">
    <property type="entry name" value="MA"/>
    <property type="match status" value="1"/>
</dbReference>
<dbReference type="InterPro" id="IPR029151">
    <property type="entry name" value="Sensor-like_sf"/>
</dbReference>
<dbReference type="Gene3D" id="1.10.287.950">
    <property type="entry name" value="Methyl-accepting chemotaxis protein"/>
    <property type="match status" value="1"/>
</dbReference>
<name>A0A0E3M653_CLOSL</name>
<dbReference type="HOGENOM" id="CLU_043276_0_0_9"/>
<dbReference type="PANTHER" id="PTHR32089">
    <property type="entry name" value="METHYL-ACCEPTING CHEMOTAXIS PROTEIN MCPB"/>
    <property type="match status" value="1"/>
</dbReference>
<dbReference type="SUPFAM" id="SSF58104">
    <property type="entry name" value="Methyl-accepting chemotaxis protein (MCP) signaling domain"/>
    <property type="match status" value="1"/>
</dbReference>
<dbReference type="InterPro" id="IPR004089">
    <property type="entry name" value="MCPsignal_dom"/>
</dbReference>
<reference evidence="4 5" key="1">
    <citation type="journal article" date="2015" name="J. Biotechnol.">
        <title>Complete genome sequence of a malodorant-producing acetogen, Clostridium scatologenes ATCC 25775(T).</title>
        <authorList>
            <person name="Zhu Z."/>
            <person name="Guo T."/>
            <person name="Zheng H."/>
            <person name="Song T."/>
            <person name="Ouyang P."/>
            <person name="Xie J."/>
        </authorList>
    </citation>
    <scope>NUCLEOTIDE SEQUENCE [LARGE SCALE GENOMIC DNA]</scope>
    <source>
        <strain evidence="4 5">ATCC 25775</strain>
    </source>
</reference>